<dbReference type="RefSeq" id="WP_146526662.1">
    <property type="nucleotide sequence ID" value="NZ_SJPV01000004.1"/>
</dbReference>
<sequence length="166" mass="18994">MKPQPAPNANELMTAVPHTVTPEMRLADVIAFLVRHDLASVLVARNENSKKELLGFISEGDCLEHLSNELFYGAPMPIQTAATIMKRHPLCVTTDTDIFALSSIFVSHNYHYLPVIDGKFLVGMVCRSDVLRLLDEYYRRWVKLREDERTSIDVHEIMNHRFLVKS</sequence>
<dbReference type="EMBL" id="SJPV01000004">
    <property type="protein sequence ID" value="TWU38339.1"/>
    <property type="molecule type" value="Genomic_DNA"/>
</dbReference>
<dbReference type="SMART" id="SM00116">
    <property type="entry name" value="CBS"/>
    <property type="match status" value="2"/>
</dbReference>
<evidence type="ECO:0000256" key="1">
    <source>
        <dbReference type="ARBA" id="ARBA00023122"/>
    </source>
</evidence>
<gene>
    <name evidence="4" type="ORF">Poly41_28150</name>
</gene>
<feature type="domain" description="CBS" evidence="3">
    <location>
        <begin position="85"/>
        <end position="144"/>
    </location>
</feature>
<feature type="domain" description="CBS" evidence="3">
    <location>
        <begin position="13"/>
        <end position="76"/>
    </location>
</feature>
<dbReference type="PANTHER" id="PTHR43080:SF29">
    <property type="entry name" value="OS02G0818000 PROTEIN"/>
    <property type="match status" value="1"/>
</dbReference>
<dbReference type="AlphaFoldDB" id="A0A5C6DU85"/>
<dbReference type="OrthoDB" id="9807125at2"/>
<protein>
    <submittedName>
        <fullName evidence="4">CBS domain protein</fullName>
    </submittedName>
</protein>
<dbReference type="SUPFAM" id="SSF54631">
    <property type="entry name" value="CBS-domain pair"/>
    <property type="match status" value="1"/>
</dbReference>
<keyword evidence="1 2" id="KW-0129">CBS domain</keyword>
<dbReference type="PANTHER" id="PTHR43080">
    <property type="entry name" value="CBS DOMAIN-CONTAINING PROTEIN CBSX3, MITOCHONDRIAL"/>
    <property type="match status" value="1"/>
</dbReference>
<organism evidence="4 5">
    <name type="scientific">Novipirellula artificiosorum</name>
    <dbReference type="NCBI Taxonomy" id="2528016"/>
    <lineage>
        <taxon>Bacteria</taxon>
        <taxon>Pseudomonadati</taxon>
        <taxon>Planctomycetota</taxon>
        <taxon>Planctomycetia</taxon>
        <taxon>Pirellulales</taxon>
        <taxon>Pirellulaceae</taxon>
        <taxon>Novipirellula</taxon>
    </lineage>
</organism>
<evidence type="ECO:0000259" key="3">
    <source>
        <dbReference type="PROSITE" id="PS51371"/>
    </source>
</evidence>
<dbReference type="Gene3D" id="3.10.580.10">
    <property type="entry name" value="CBS-domain"/>
    <property type="match status" value="2"/>
</dbReference>
<evidence type="ECO:0000313" key="4">
    <source>
        <dbReference type="EMBL" id="TWU38339.1"/>
    </source>
</evidence>
<name>A0A5C6DU85_9BACT</name>
<accession>A0A5C6DU85</accession>
<comment type="caution">
    <text evidence="4">The sequence shown here is derived from an EMBL/GenBank/DDBJ whole genome shotgun (WGS) entry which is preliminary data.</text>
</comment>
<dbReference type="Proteomes" id="UP000319143">
    <property type="component" value="Unassembled WGS sequence"/>
</dbReference>
<reference evidence="4 5" key="1">
    <citation type="submission" date="2019-02" db="EMBL/GenBank/DDBJ databases">
        <title>Deep-cultivation of Planctomycetes and their phenomic and genomic characterization uncovers novel biology.</title>
        <authorList>
            <person name="Wiegand S."/>
            <person name="Jogler M."/>
            <person name="Boedeker C."/>
            <person name="Pinto D."/>
            <person name="Vollmers J."/>
            <person name="Rivas-Marin E."/>
            <person name="Kohn T."/>
            <person name="Peeters S.H."/>
            <person name="Heuer A."/>
            <person name="Rast P."/>
            <person name="Oberbeckmann S."/>
            <person name="Bunk B."/>
            <person name="Jeske O."/>
            <person name="Meyerdierks A."/>
            <person name="Storesund J.E."/>
            <person name="Kallscheuer N."/>
            <person name="Luecker S."/>
            <person name="Lage O.M."/>
            <person name="Pohl T."/>
            <person name="Merkel B.J."/>
            <person name="Hornburger P."/>
            <person name="Mueller R.-W."/>
            <person name="Bruemmer F."/>
            <person name="Labrenz M."/>
            <person name="Spormann A.M."/>
            <person name="Op Den Camp H."/>
            <person name="Overmann J."/>
            <person name="Amann R."/>
            <person name="Jetten M.S.M."/>
            <person name="Mascher T."/>
            <person name="Medema M.H."/>
            <person name="Devos D.P."/>
            <person name="Kaster A.-K."/>
            <person name="Ovreas L."/>
            <person name="Rohde M."/>
            <person name="Galperin M.Y."/>
            <person name="Jogler C."/>
        </authorList>
    </citation>
    <scope>NUCLEOTIDE SEQUENCE [LARGE SCALE GENOMIC DNA]</scope>
    <source>
        <strain evidence="4 5">Poly41</strain>
    </source>
</reference>
<dbReference type="InterPro" id="IPR051257">
    <property type="entry name" value="Diverse_CBS-Domain"/>
</dbReference>
<evidence type="ECO:0000256" key="2">
    <source>
        <dbReference type="PROSITE-ProRule" id="PRU00703"/>
    </source>
</evidence>
<dbReference type="InterPro" id="IPR000644">
    <property type="entry name" value="CBS_dom"/>
</dbReference>
<dbReference type="Pfam" id="PF00571">
    <property type="entry name" value="CBS"/>
    <property type="match status" value="2"/>
</dbReference>
<proteinExistence type="predicted"/>
<dbReference type="PROSITE" id="PS51371">
    <property type="entry name" value="CBS"/>
    <property type="match status" value="2"/>
</dbReference>
<evidence type="ECO:0000313" key="5">
    <source>
        <dbReference type="Proteomes" id="UP000319143"/>
    </source>
</evidence>
<keyword evidence="5" id="KW-1185">Reference proteome</keyword>
<dbReference type="InterPro" id="IPR046342">
    <property type="entry name" value="CBS_dom_sf"/>
</dbReference>